<proteinExistence type="predicted"/>
<dbReference type="SUPFAM" id="SSF52777">
    <property type="entry name" value="CoA-dependent acyltransferases"/>
    <property type="match status" value="1"/>
</dbReference>
<dbReference type="GO" id="GO:0008610">
    <property type="term" value="P:lipid biosynthetic process"/>
    <property type="evidence" value="ECO:0007669"/>
    <property type="project" value="UniProtKB-ARBA"/>
</dbReference>
<feature type="domain" description="Condensation" evidence="1">
    <location>
        <begin position="34"/>
        <end position="182"/>
    </location>
</feature>
<protein>
    <recommendedName>
        <fullName evidence="1">Condensation domain-containing protein</fullName>
    </recommendedName>
</protein>
<reference evidence="2" key="1">
    <citation type="submission" date="2019-11" db="EMBL/GenBank/DDBJ databases">
        <title>Genomic insights into an expanded diversity of filamentous marine cyanobacteria reveals the extraordinary biosynthetic potential of Moorea and Okeania.</title>
        <authorList>
            <person name="Ferreira Leao T."/>
            <person name="Wang M."/>
            <person name="Moss N."/>
            <person name="Da Silva R."/>
            <person name="Sanders J."/>
            <person name="Nurk S."/>
            <person name="Gurevich A."/>
            <person name="Humphrey G."/>
            <person name="Reher R."/>
            <person name="Zhu Q."/>
            <person name="Belda-Ferre P."/>
            <person name="Glukhov E."/>
            <person name="Rex R."/>
            <person name="Dorrestein P.C."/>
            <person name="Knight R."/>
            <person name="Pevzner P."/>
            <person name="Gerwick W.H."/>
            <person name="Gerwick L."/>
        </authorList>
    </citation>
    <scope>NUCLEOTIDE SEQUENCE</scope>
    <source>
        <strain evidence="2">SIO1C4</strain>
    </source>
</reference>
<accession>A0A6B3NJK7</accession>
<sequence length="191" mass="22070">MIKQLQIKNKNINTNEIIDNRSQSNLADNQLLFWFAQKIQPEVQLGLSGFTTTFTINGALSIIHFQRAFQKLINNSDALQTVIDEVDGIPQRRAREHLKFIVNYIDISEQASPSIAYQNCLQELSKAQIDQKERLFDCSLLKIAPEQYVWYLTVDHLISDAWSTAIILQKMSEYYRFSLEGKLEYTQPLPA</sequence>
<organism evidence="2">
    <name type="scientific">Symploca sp. SIO1C4</name>
    <dbReference type="NCBI Taxonomy" id="2607765"/>
    <lineage>
        <taxon>Bacteria</taxon>
        <taxon>Bacillati</taxon>
        <taxon>Cyanobacteriota</taxon>
        <taxon>Cyanophyceae</taxon>
        <taxon>Coleofasciculales</taxon>
        <taxon>Coleofasciculaceae</taxon>
        <taxon>Symploca</taxon>
    </lineage>
</organism>
<dbReference type="AlphaFoldDB" id="A0A6B3NJK7"/>
<comment type="caution">
    <text evidence="2">The sequence shown here is derived from an EMBL/GenBank/DDBJ whole genome shotgun (WGS) entry which is preliminary data.</text>
</comment>
<dbReference type="EMBL" id="JAAHFQ010000360">
    <property type="protein sequence ID" value="NER29398.1"/>
    <property type="molecule type" value="Genomic_DNA"/>
</dbReference>
<dbReference type="Pfam" id="PF00668">
    <property type="entry name" value="Condensation"/>
    <property type="match status" value="1"/>
</dbReference>
<gene>
    <name evidence="2" type="ORF">F6J89_17670</name>
</gene>
<evidence type="ECO:0000259" key="1">
    <source>
        <dbReference type="Pfam" id="PF00668"/>
    </source>
</evidence>
<dbReference type="GO" id="GO:0003824">
    <property type="term" value="F:catalytic activity"/>
    <property type="evidence" value="ECO:0007669"/>
    <property type="project" value="InterPro"/>
</dbReference>
<evidence type="ECO:0000313" key="2">
    <source>
        <dbReference type="EMBL" id="NER29398.1"/>
    </source>
</evidence>
<feature type="non-terminal residue" evidence="2">
    <location>
        <position position="191"/>
    </location>
</feature>
<dbReference type="InterPro" id="IPR001242">
    <property type="entry name" value="Condensation_dom"/>
</dbReference>
<dbReference type="Gene3D" id="3.30.559.10">
    <property type="entry name" value="Chloramphenicol acetyltransferase-like domain"/>
    <property type="match status" value="1"/>
</dbReference>
<name>A0A6B3NJK7_9CYAN</name>
<dbReference type="InterPro" id="IPR023213">
    <property type="entry name" value="CAT-like_dom_sf"/>
</dbReference>